<feature type="compositionally biased region" description="Basic residues" evidence="8">
    <location>
        <begin position="67"/>
        <end position="81"/>
    </location>
</feature>
<evidence type="ECO:0000256" key="3">
    <source>
        <dbReference type="ARBA" id="ARBA00012759"/>
    </source>
</evidence>
<feature type="region of interest" description="Disordered" evidence="8">
    <location>
        <begin position="177"/>
        <end position="381"/>
    </location>
</feature>
<feature type="region of interest" description="Disordered" evidence="8">
    <location>
        <begin position="1124"/>
        <end position="1216"/>
    </location>
</feature>
<sequence length="1528" mass="159869">SQPHRPNQPERPWQGDSHQTPPDGNSFRHTNGKGPRQDGDAASEASQDGSISQHSQQGSAEGQAHGRGSRGGRNNKSRRHPPGMAQPPSEAGQGPPGISSQPGTSQADILGTGAAGVPGVEPPKDSGWTASSVGAAQAQASGTHGHEWEDEKPRILPSTIPAQSAWVKPLAVVSKAAGCSGPPGFYSSQQNPRQSASVSGSQVDEDEAPPRQVSNKVSTAQRPVADGPPAFEPRQEQAASSGSGPAAHPQNETYQQQQQQQRAKQQHIPVSIADEYLRERQELRQQHPTEGPTQAPPHLHHPPGTERQPSPHMMSPLDRMGGVQPGSTRLQTPHSQPFVSGPLGYRPSMPAPAASSGIWDPSDHPPSVPHSMPHSSHSYPSQGVDLRQFLVQGGQMPIPPQGGFPPHFPNAQGMSHQQQGYPPHHSQAFFAEGHGPMPQEGSIPQEGSHQFQPPNGMASAASDSSLRVPNPDNGPGHAPAEQGPVNRGGHRSDIPQGWPPGAPFPPASGPLQGGYQPIADPMSASQGSGSSGPRMPSISAGLPPPSQLPGQPAARQHDPPGARAAPTFGEFPPHAVLESPSGPHTHRSQQNQQQQQQQQQQQPARSLPVAQVPRAAPRPAPPVRALLQVPEAPALEPVPDKFGGKPKPKPANAANARIQAALALKAEKAALLQSPQKARGDSAALPGSSSTGSVISMGALGHEGPSGDAVPTRTGSGSSAAVPTMASSPNGLDRPELGSELAGPPGQAAAGSNGAMLRDGSGGVNADASGVGSPSEKGGSAVNTDGDKPSEKGGSAVNTDGDKENAPPPAKPATIVDISKRGKSWAGIVGRIRQAPLPKPEAEVVSDTATSKRSEEGRSKSRKHRSKDPAGSAAAGAQGKPGASQARLVDPLASPAAQAQPAVADFGGEFPWISQPVGDRPPGLEAAAAAEALQPPIPEAYRSLLPRPQSPPQIEVPLSSQFIVTSGSEEAVARAVQTRLVDGEIEHEQGPASCLHTDPHKYTVLPGFVAAPAPKEVEEEEKEEPLNLKPLEPAVQRAVEELCRAIEPHCLSKSAQRPMPRGLQNTGNLCFMNSIMQALMSSGSFCGLMSKLKVAKPALEQARLTTLFALSAFANEFSPIEQQRTPGVAANAAPGSQAAGDATPAAGSTADENGWEESPRDKSGEGKDGSAASSTGATGDAKPVESKPQPGPSKPVGAWSMGPPKPDARPSPSQLGGKELLPVMLFPIVASFNPQITQRNAGKKENLAEKVRRGEQKTAAASGLSQQQDAQEFLTYLLDQAHEELKRLPTLYPELSPTAADGQAAGATFDDNWEVVAKKNKTAITRGQENVQGGNTAASAIFGGTVRSEIRAKSQQAKPSANVEAFTLLTLGISDSRVNSLSDALSQFTAPETLDDYKLQDKGPPVTAEKTVRLFRLPCILVCHLARFTYGGLGIDKLHKQIHFDSSLKLKPAWLDPSCPQHRTGASYELIAAVSHLGVTGTSGHYTADVRQPNGQWLRCDDASIYRIGWDKVKDQPAYLLFYQLKET</sequence>
<feature type="compositionally biased region" description="Low complexity" evidence="8">
    <location>
        <begin position="589"/>
        <end position="615"/>
    </location>
</feature>
<feature type="compositionally biased region" description="Basic and acidic residues" evidence="8">
    <location>
        <begin position="1157"/>
        <end position="1168"/>
    </location>
</feature>
<evidence type="ECO:0000256" key="4">
    <source>
        <dbReference type="ARBA" id="ARBA00022670"/>
    </source>
</evidence>
<keyword evidence="6" id="KW-0378">Hydrolase</keyword>
<reference evidence="10 11" key="1">
    <citation type="journal article" date="2024" name="Nat. Commun.">
        <title>Phylogenomics reveals the evolutionary origins of lichenization in chlorophyte algae.</title>
        <authorList>
            <person name="Puginier C."/>
            <person name="Libourel C."/>
            <person name="Otte J."/>
            <person name="Skaloud P."/>
            <person name="Haon M."/>
            <person name="Grisel S."/>
            <person name="Petersen M."/>
            <person name="Berrin J.G."/>
            <person name="Delaux P.M."/>
            <person name="Dal Grande F."/>
            <person name="Keller J."/>
        </authorList>
    </citation>
    <scope>NUCLEOTIDE SEQUENCE [LARGE SCALE GENOMIC DNA]</scope>
    <source>
        <strain evidence="10 11">SAG 2523</strain>
    </source>
</reference>
<feature type="compositionally biased region" description="Polar residues" evidence="8">
    <location>
        <begin position="713"/>
        <end position="730"/>
    </location>
</feature>
<comment type="similarity">
    <text evidence="2">Belongs to the peptidase C19 family.</text>
</comment>
<dbReference type="InterPro" id="IPR018200">
    <property type="entry name" value="USP_CS"/>
</dbReference>
<keyword evidence="4" id="KW-0645">Protease</keyword>
<dbReference type="GO" id="GO:0005829">
    <property type="term" value="C:cytosol"/>
    <property type="evidence" value="ECO:0007669"/>
    <property type="project" value="TreeGrafter"/>
</dbReference>
<dbReference type="Pfam" id="PF00443">
    <property type="entry name" value="UCH"/>
    <property type="match status" value="1"/>
</dbReference>
<feature type="region of interest" description="Disordered" evidence="8">
    <location>
        <begin position="673"/>
        <end position="900"/>
    </location>
</feature>
<feature type="compositionally biased region" description="Low complexity" evidence="8">
    <location>
        <begin position="130"/>
        <end position="142"/>
    </location>
</feature>
<dbReference type="InterPro" id="IPR028889">
    <property type="entry name" value="USP"/>
</dbReference>
<feature type="compositionally biased region" description="Low complexity" evidence="8">
    <location>
        <begin position="1127"/>
        <end position="1142"/>
    </location>
</feature>
<evidence type="ECO:0000256" key="6">
    <source>
        <dbReference type="ARBA" id="ARBA00022801"/>
    </source>
</evidence>
<feature type="region of interest" description="Disordered" evidence="8">
    <location>
        <begin position="1"/>
        <end position="160"/>
    </location>
</feature>
<dbReference type="PANTHER" id="PTHR24006">
    <property type="entry name" value="UBIQUITIN CARBOXYL-TERMINAL HYDROLASE"/>
    <property type="match status" value="1"/>
</dbReference>
<gene>
    <name evidence="10" type="ORF">WJX84_012008</name>
</gene>
<feature type="compositionally biased region" description="Basic and acidic residues" evidence="8">
    <location>
        <begin position="144"/>
        <end position="154"/>
    </location>
</feature>
<dbReference type="SUPFAM" id="SSF54001">
    <property type="entry name" value="Cysteine proteinases"/>
    <property type="match status" value="1"/>
</dbReference>
<dbReference type="GO" id="GO:0005634">
    <property type="term" value="C:nucleus"/>
    <property type="evidence" value="ECO:0007669"/>
    <property type="project" value="TreeGrafter"/>
</dbReference>
<feature type="compositionally biased region" description="Polar residues" evidence="8">
    <location>
        <begin position="325"/>
        <end position="338"/>
    </location>
</feature>
<dbReference type="EMBL" id="JALJOV010000174">
    <property type="protein sequence ID" value="KAK9866281.1"/>
    <property type="molecule type" value="Genomic_DNA"/>
</dbReference>
<name>A0AAW1TCV2_9CHLO</name>
<evidence type="ECO:0000256" key="2">
    <source>
        <dbReference type="ARBA" id="ARBA00009085"/>
    </source>
</evidence>
<keyword evidence="7" id="KW-0788">Thiol protease</keyword>
<feature type="region of interest" description="Disordered" evidence="8">
    <location>
        <begin position="1240"/>
        <end position="1265"/>
    </location>
</feature>
<feature type="compositionally biased region" description="Polar residues" evidence="8">
    <location>
        <begin position="212"/>
        <end position="221"/>
    </location>
</feature>
<evidence type="ECO:0000256" key="7">
    <source>
        <dbReference type="ARBA" id="ARBA00022807"/>
    </source>
</evidence>
<dbReference type="InterPro" id="IPR050164">
    <property type="entry name" value="Peptidase_C19"/>
</dbReference>
<feature type="compositionally biased region" description="Low complexity" evidence="8">
    <location>
        <begin position="92"/>
        <end position="106"/>
    </location>
</feature>
<dbReference type="Gene3D" id="3.90.70.10">
    <property type="entry name" value="Cysteine proteinases"/>
    <property type="match status" value="2"/>
</dbReference>
<evidence type="ECO:0000256" key="5">
    <source>
        <dbReference type="ARBA" id="ARBA00022786"/>
    </source>
</evidence>
<dbReference type="InterPro" id="IPR038765">
    <property type="entry name" value="Papain-like_cys_pep_sf"/>
</dbReference>
<evidence type="ECO:0000259" key="9">
    <source>
        <dbReference type="PROSITE" id="PS50235"/>
    </source>
</evidence>
<feature type="compositionally biased region" description="Basic and acidic residues" evidence="8">
    <location>
        <begin position="1242"/>
        <end position="1256"/>
    </location>
</feature>
<feature type="compositionally biased region" description="Polar residues" evidence="8">
    <location>
        <begin position="186"/>
        <end position="202"/>
    </location>
</feature>
<feature type="compositionally biased region" description="Low complexity" evidence="8">
    <location>
        <begin position="238"/>
        <end position="247"/>
    </location>
</feature>
<organism evidence="10 11">
    <name type="scientific">Apatococcus fuscideae</name>
    <dbReference type="NCBI Taxonomy" id="2026836"/>
    <lineage>
        <taxon>Eukaryota</taxon>
        <taxon>Viridiplantae</taxon>
        <taxon>Chlorophyta</taxon>
        <taxon>core chlorophytes</taxon>
        <taxon>Trebouxiophyceae</taxon>
        <taxon>Chlorellales</taxon>
        <taxon>Chlorellaceae</taxon>
        <taxon>Apatococcus</taxon>
    </lineage>
</organism>
<feature type="compositionally biased region" description="Polar residues" evidence="8">
    <location>
        <begin position="16"/>
        <end position="29"/>
    </location>
</feature>
<dbReference type="GO" id="GO:0006508">
    <property type="term" value="P:proteolysis"/>
    <property type="evidence" value="ECO:0007669"/>
    <property type="project" value="UniProtKB-KW"/>
</dbReference>
<proteinExistence type="inferred from homology"/>
<dbReference type="PROSITE" id="PS00972">
    <property type="entry name" value="USP_1"/>
    <property type="match status" value="1"/>
</dbReference>
<dbReference type="CDD" id="cd02257">
    <property type="entry name" value="Peptidase_C19"/>
    <property type="match status" value="1"/>
</dbReference>
<dbReference type="GO" id="GO:0004843">
    <property type="term" value="F:cysteine-type deubiquitinase activity"/>
    <property type="evidence" value="ECO:0007669"/>
    <property type="project" value="UniProtKB-EC"/>
</dbReference>
<dbReference type="PROSITE" id="PS50235">
    <property type="entry name" value="USP_3"/>
    <property type="match status" value="1"/>
</dbReference>
<comment type="catalytic activity">
    <reaction evidence="1">
        <text>Thiol-dependent hydrolysis of ester, thioester, amide, peptide and isopeptide bonds formed by the C-terminal Gly of ubiquitin (a 76-residue protein attached to proteins as an intracellular targeting signal).</text>
        <dbReference type="EC" id="3.4.19.12"/>
    </reaction>
</comment>
<dbReference type="GO" id="GO:0016579">
    <property type="term" value="P:protein deubiquitination"/>
    <property type="evidence" value="ECO:0007669"/>
    <property type="project" value="InterPro"/>
</dbReference>
<protein>
    <recommendedName>
        <fullName evidence="3">ubiquitinyl hydrolase 1</fullName>
        <ecNumber evidence="3">3.4.19.12</ecNumber>
    </recommendedName>
</protein>
<feature type="non-terminal residue" evidence="10">
    <location>
        <position position="1"/>
    </location>
</feature>
<feature type="compositionally biased region" description="Basic and acidic residues" evidence="8">
    <location>
        <begin position="850"/>
        <end position="859"/>
    </location>
</feature>
<feature type="compositionally biased region" description="Polar residues" evidence="8">
    <location>
        <begin position="44"/>
        <end position="60"/>
    </location>
</feature>
<keyword evidence="11" id="KW-1185">Reference proteome</keyword>
<evidence type="ECO:0000313" key="11">
    <source>
        <dbReference type="Proteomes" id="UP001485043"/>
    </source>
</evidence>
<accession>A0AAW1TCV2</accession>
<keyword evidence="5" id="KW-0833">Ubl conjugation pathway</keyword>
<evidence type="ECO:0000313" key="10">
    <source>
        <dbReference type="EMBL" id="KAK9866281.1"/>
    </source>
</evidence>
<comment type="caution">
    <text evidence="10">The sequence shown here is derived from an EMBL/GenBank/DDBJ whole genome shotgun (WGS) entry which is preliminary data.</text>
</comment>
<feature type="domain" description="USP" evidence="9">
    <location>
        <begin position="1061"/>
        <end position="1526"/>
    </location>
</feature>
<feature type="compositionally biased region" description="Low complexity" evidence="8">
    <location>
        <begin position="369"/>
        <end position="381"/>
    </location>
</feature>
<evidence type="ECO:0000256" key="1">
    <source>
        <dbReference type="ARBA" id="ARBA00000707"/>
    </source>
</evidence>
<dbReference type="PANTHER" id="PTHR24006:SF687">
    <property type="entry name" value="UBIQUITIN CARBOXYL-TERMINAL HYDROLASE 10"/>
    <property type="match status" value="1"/>
</dbReference>
<feature type="compositionally biased region" description="Low complexity" evidence="8">
    <location>
        <begin position="1169"/>
        <end position="1181"/>
    </location>
</feature>
<feature type="compositionally biased region" description="Basic and acidic residues" evidence="8">
    <location>
        <begin position="275"/>
        <end position="287"/>
    </location>
</feature>
<dbReference type="InterPro" id="IPR001394">
    <property type="entry name" value="Peptidase_C19_UCH"/>
</dbReference>
<dbReference type="Proteomes" id="UP001485043">
    <property type="component" value="Unassembled WGS sequence"/>
</dbReference>
<dbReference type="EC" id="3.4.19.12" evidence="3"/>
<feature type="region of interest" description="Disordered" evidence="8">
    <location>
        <begin position="410"/>
        <end position="656"/>
    </location>
</feature>
<evidence type="ECO:0000256" key="8">
    <source>
        <dbReference type="SAM" id="MobiDB-lite"/>
    </source>
</evidence>
<feature type="compositionally biased region" description="Pro residues" evidence="8">
    <location>
        <begin position="497"/>
        <end position="508"/>
    </location>
</feature>